<evidence type="ECO:0000256" key="10">
    <source>
        <dbReference type="ARBA" id="ARBA00047274"/>
    </source>
</evidence>
<evidence type="ECO:0000313" key="11">
    <source>
        <dbReference type="EMBL" id="MST76092.1"/>
    </source>
</evidence>
<keyword evidence="12" id="KW-1185">Reference proteome</keyword>
<evidence type="ECO:0000256" key="1">
    <source>
        <dbReference type="ARBA" id="ARBA00006484"/>
    </source>
</evidence>
<evidence type="ECO:0000256" key="2">
    <source>
        <dbReference type="ARBA" id="ARBA00023002"/>
    </source>
</evidence>
<dbReference type="GO" id="GO:0035527">
    <property type="term" value="F:3-hydroxypropionate dehydrogenase (NADP+) activity"/>
    <property type="evidence" value="ECO:0007669"/>
    <property type="project" value="UniProtKB-EC"/>
</dbReference>
<dbReference type="SUPFAM" id="SSF51735">
    <property type="entry name" value="NAD(P)-binding Rossmann-fold domains"/>
    <property type="match status" value="1"/>
</dbReference>
<evidence type="ECO:0000256" key="9">
    <source>
        <dbReference type="ARBA" id="ARBA00045650"/>
    </source>
</evidence>
<evidence type="ECO:0000313" key="12">
    <source>
        <dbReference type="Proteomes" id="UP000474024"/>
    </source>
</evidence>
<evidence type="ECO:0000256" key="5">
    <source>
        <dbReference type="ARBA" id="ARBA00044059"/>
    </source>
</evidence>
<reference evidence="11 12" key="1">
    <citation type="submission" date="2019-08" db="EMBL/GenBank/DDBJ databases">
        <title>In-depth cultivation of the pig gut microbiome towards novel bacterial diversity and tailored functional studies.</title>
        <authorList>
            <person name="Wylensek D."/>
            <person name="Hitch T.C.A."/>
            <person name="Clavel T."/>
        </authorList>
    </citation>
    <scope>NUCLEOTIDE SEQUENCE [LARGE SCALE GENOMIC DNA]</scope>
    <source>
        <strain evidence="11 12">MUC/MUC-530-WT-4D</strain>
    </source>
</reference>
<dbReference type="Proteomes" id="UP000474024">
    <property type="component" value="Unassembled WGS sequence"/>
</dbReference>
<comment type="caution">
    <text evidence="11">The sequence shown here is derived from an EMBL/GenBank/DDBJ whole genome shotgun (WGS) entry which is preliminary data.</text>
</comment>
<comment type="catalytic activity">
    <reaction evidence="3">
        <text>L-allo-threonine + NADP(+) = aminoacetone + CO2 + NADPH</text>
        <dbReference type="Rhea" id="RHEA:43524"/>
        <dbReference type="ChEBI" id="CHEBI:16526"/>
        <dbReference type="ChEBI" id="CHEBI:57783"/>
        <dbReference type="ChEBI" id="CHEBI:58320"/>
        <dbReference type="ChEBI" id="CHEBI:58349"/>
        <dbReference type="ChEBI" id="CHEBI:58585"/>
        <dbReference type="EC" id="1.1.1.381"/>
    </reaction>
</comment>
<dbReference type="AlphaFoldDB" id="A0A6L5YVY1"/>
<dbReference type="EMBL" id="VUNI01000045">
    <property type="protein sequence ID" value="MST76092.1"/>
    <property type="molecule type" value="Genomic_DNA"/>
</dbReference>
<evidence type="ECO:0000256" key="4">
    <source>
        <dbReference type="ARBA" id="ARBA00044050"/>
    </source>
</evidence>
<dbReference type="PROSITE" id="PS00061">
    <property type="entry name" value="ADH_SHORT"/>
    <property type="match status" value="1"/>
</dbReference>
<protein>
    <recommendedName>
        <fullName evidence="6">NADP-dependent 3-hydroxy acid dehydrogenase YdfG</fullName>
        <ecNumber evidence="4">1.1.1.298</ecNumber>
        <ecNumber evidence="5">1.1.1.381</ecNumber>
    </recommendedName>
    <alternativeName>
        <fullName evidence="8">L-allo-threonine dehydrogenase</fullName>
    </alternativeName>
    <alternativeName>
        <fullName evidence="7">Malonic semialdehyde reductase</fullName>
    </alternativeName>
</protein>
<dbReference type="PANTHER" id="PTHR43086:SF3">
    <property type="entry name" value="NADP-DEPENDENT 3-HYDROXY ACID DEHYDROGENASE YDFG"/>
    <property type="match status" value="1"/>
</dbReference>
<dbReference type="InterPro" id="IPR036291">
    <property type="entry name" value="NAD(P)-bd_dom_sf"/>
</dbReference>
<comment type="function">
    <text evidence="9">NADP-dependent dehydrogenase with broad substrate specificity acting on 3-hydroxy acids. Catalyzes the NADP-dependent oxidation of L-allo-threonine to L-2-amino-3-keto-butyrate, which is spontaneously decarboxylated into aminoacetone. Also acts on D-threonine, L-serine, D-serine, D-3-hydroxyisobutyrate, L-3-hydroxyisobutyrate, D-glycerate and L-glycerate. Able to catalyze the reduction of the malonic semialdehyde to 3-hydroxypropionic acid. YdfG is apparently supplementing RutE, the presumed malonic semialdehyde reductase involved in pyrimidine degradation since both are able to detoxify malonic semialdehyde.</text>
</comment>
<dbReference type="PRINTS" id="PR00081">
    <property type="entry name" value="GDHRDH"/>
</dbReference>
<evidence type="ECO:0000256" key="7">
    <source>
        <dbReference type="ARBA" id="ARBA00044271"/>
    </source>
</evidence>
<dbReference type="EC" id="1.1.1.298" evidence="4"/>
<dbReference type="CDD" id="cd05233">
    <property type="entry name" value="SDR_c"/>
    <property type="match status" value="1"/>
</dbReference>
<dbReference type="InterPro" id="IPR002347">
    <property type="entry name" value="SDR_fam"/>
</dbReference>
<comment type="similarity">
    <text evidence="1">Belongs to the short-chain dehydrogenases/reductases (SDR) family.</text>
</comment>
<dbReference type="InterPro" id="IPR020904">
    <property type="entry name" value="Sc_DH/Rdtase_CS"/>
</dbReference>
<accession>A0A6L5YVY1</accession>
<evidence type="ECO:0000256" key="3">
    <source>
        <dbReference type="ARBA" id="ARBA00043812"/>
    </source>
</evidence>
<comment type="catalytic activity">
    <reaction evidence="10">
        <text>3-hydroxypropanoate + NADP(+) = 3-oxopropanoate + NADPH + H(+)</text>
        <dbReference type="Rhea" id="RHEA:26438"/>
        <dbReference type="ChEBI" id="CHEBI:15378"/>
        <dbReference type="ChEBI" id="CHEBI:16510"/>
        <dbReference type="ChEBI" id="CHEBI:33190"/>
        <dbReference type="ChEBI" id="CHEBI:57783"/>
        <dbReference type="ChEBI" id="CHEBI:58349"/>
        <dbReference type="EC" id="1.1.1.298"/>
    </reaction>
</comment>
<gene>
    <name evidence="11" type="ORF">FYJ75_14090</name>
</gene>
<dbReference type="PANTHER" id="PTHR43086">
    <property type="entry name" value="VERY-LONG-CHAIN 3-OXOOACYL-COA REDUCTASE"/>
    <property type="match status" value="1"/>
</dbReference>
<evidence type="ECO:0000256" key="6">
    <source>
        <dbReference type="ARBA" id="ARBA00044065"/>
    </source>
</evidence>
<dbReference type="Gene3D" id="3.40.50.720">
    <property type="entry name" value="NAD(P)-binding Rossmann-like Domain"/>
    <property type="match status" value="1"/>
</dbReference>
<evidence type="ECO:0000256" key="8">
    <source>
        <dbReference type="ARBA" id="ARBA00044349"/>
    </source>
</evidence>
<dbReference type="EC" id="1.1.1.381" evidence="5"/>
<dbReference type="Pfam" id="PF00106">
    <property type="entry name" value="adh_short"/>
    <property type="match status" value="1"/>
</dbReference>
<keyword evidence="2" id="KW-0560">Oxidoreductase</keyword>
<proteinExistence type="inferred from homology"/>
<organism evidence="11 12">
    <name type="scientific">Roseburia porci</name>
    <dbReference type="NCBI Taxonomy" id="2605790"/>
    <lineage>
        <taxon>Bacteria</taxon>
        <taxon>Bacillati</taxon>
        <taxon>Bacillota</taxon>
        <taxon>Clostridia</taxon>
        <taxon>Lachnospirales</taxon>
        <taxon>Lachnospiraceae</taxon>
        <taxon>Roseburia</taxon>
    </lineage>
</organism>
<dbReference type="RefSeq" id="WP_154431045.1">
    <property type="nucleotide sequence ID" value="NZ_VUNI01000045.1"/>
</dbReference>
<name>A0A6L5YVY1_9FIRM</name>
<sequence>MNIAIVTGASSGIGREFVRLLDAQKKYDAIWVIARRKERLLELAKQSETPVLAVPLDLGEKQSVRKLAEYLKKENPNVRMLINAAGYGKIGSYKEVSLEDTEGMIDLNCRAAVAVTQTVLPYMKKGSHIMQICSTAAFQPFPYLNVYAASKAFLYRYSRALRVELFLRRISVTAVCPYWIKDTEFIGRAKSGKKKSEIRSFPFASRQKAVARRAMRDTRLGMAVSTPGFMCSIHRVIAKIIPSEIMMGFWAALRRL</sequence>